<evidence type="ECO:0000313" key="4">
    <source>
        <dbReference type="Proteomes" id="UP000821853"/>
    </source>
</evidence>
<feature type="compositionally biased region" description="Polar residues" evidence="1">
    <location>
        <begin position="1176"/>
        <end position="1185"/>
    </location>
</feature>
<feature type="compositionally biased region" description="Basic and acidic residues" evidence="1">
    <location>
        <begin position="535"/>
        <end position="547"/>
    </location>
</feature>
<feature type="region of interest" description="Disordered" evidence="1">
    <location>
        <begin position="1071"/>
        <end position="1116"/>
    </location>
</feature>
<dbReference type="OrthoDB" id="6510244at2759"/>
<feature type="compositionally biased region" description="Polar residues" evidence="1">
    <location>
        <begin position="563"/>
        <end position="583"/>
    </location>
</feature>
<feature type="region of interest" description="Disordered" evidence="1">
    <location>
        <begin position="977"/>
        <end position="1025"/>
    </location>
</feature>
<proteinExistence type="predicted"/>
<feature type="compositionally biased region" description="Basic and acidic residues" evidence="1">
    <location>
        <begin position="205"/>
        <end position="222"/>
    </location>
</feature>
<feature type="compositionally biased region" description="Basic residues" evidence="1">
    <location>
        <begin position="821"/>
        <end position="835"/>
    </location>
</feature>
<dbReference type="Proteomes" id="UP000821853">
    <property type="component" value="Unassembled WGS sequence"/>
</dbReference>
<feature type="region of interest" description="Disordered" evidence="1">
    <location>
        <begin position="734"/>
        <end position="949"/>
    </location>
</feature>
<feature type="compositionally biased region" description="Pro residues" evidence="1">
    <location>
        <begin position="646"/>
        <end position="665"/>
    </location>
</feature>
<name>A0A9J6GPJ1_HAELO</name>
<feature type="region of interest" description="Disordered" evidence="1">
    <location>
        <begin position="1153"/>
        <end position="1214"/>
    </location>
</feature>
<dbReference type="OMA" id="PYKLVYL"/>
<evidence type="ECO:0000256" key="2">
    <source>
        <dbReference type="SAM" id="Phobius"/>
    </source>
</evidence>
<keyword evidence="2" id="KW-0472">Membrane</keyword>
<gene>
    <name evidence="3" type="ORF">HPB48_008761</name>
</gene>
<reference evidence="3 4" key="1">
    <citation type="journal article" date="2020" name="Cell">
        <title>Large-Scale Comparative Analyses of Tick Genomes Elucidate Their Genetic Diversity and Vector Capacities.</title>
        <authorList>
            <consortium name="Tick Genome and Microbiome Consortium (TIGMIC)"/>
            <person name="Jia N."/>
            <person name="Wang J."/>
            <person name="Shi W."/>
            <person name="Du L."/>
            <person name="Sun Y."/>
            <person name="Zhan W."/>
            <person name="Jiang J.F."/>
            <person name="Wang Q."/>
            <person name="Zhang B."/>
            <person name="Ji P."/>
            <person name="Bell-Sakyi L."/>
            <person name="Cui X.M."/>
            <person name="Yuan T.T."/>
            <person name="Jiang B.G."/>
            <person name="Yang W.F."/>
            <person name="Lam T.T."/>
            <person name="Chang Q.C."/>
            <person name="Ding S.J."/>
            <person name="Wang X.J."/>
            <person name="Zhu J.G."/>
            <person name="Ruan X.D."/>
            <person name="Zhao L."/>
            <person name="Wei J.T."/>
            <person name="Ye R.Z."/>
            <person name="Que T.C."/>
            <person name="Du C.H."/>
            <person name="Zhou Y.H."/>
            <person name="Cheng J.X."/>
            <person name="Dai P.F."/>
            <person name="Guo W.B."/>
            <person name="Han X.H."/>
            <person name="Huang E.J."/>
            <person name="Li L.F."/>
            <person name="Wei W."/>
            <person name="Gao Y.C."/>
            <person name="Liu J.Z."/>
            <person name="Shao H.Z."/>
            <person name="Wang X."/>
            <person name="Wang C.C."/>
            <person name="Yang T.C."/>
            <person name="Huo Q.B."/>
            <person name="Li W."/>
            <person name="Chen H.Y."/>
            <person name="Chen S.E."/>
            <person name="Zhou L.G."/>
            <person name="Ni X.B."/>
            <person name="Tian J.H."/>
            <person name="Sheng Y."/>
            <person name="Liu T."/>
            <person name="Pan Y.S."/>
            <person name="Xia L.Y."/>
            <person name="Li J."/>
            <person name="Zhao F."/>
            <person name="Cao W.C."/>
        </authorList>
    </citation>
    <scope>NUCLEOTIDE SEQUENCE [LARGE SCALE GENOMIC DNA]</scope>
    <source>
        <strain evidence="3">HaeL-2018</strain>
    </source>
</reference>
<feature type="compositionally biased region" description="Polar residues" evidence="1">
    <location>
        <begin position="897"/>
        <end position="913"/>
    </location>
</feature>
<feature type="compositionally biased region" description="Low complexity" evidence="1">
    <location>
        <begin position="148"/>
        <end position="181"/>
    </location>
</feature>
<evidence type="ECO:0000256" key="1">
    <source>
        <dbReference type="SAM" id="MobiDB-lite"/>
    </source>
</evidence>
<sequence length="1343" mass="146810">MIFKRAYRGACAKVNAVMASAGGAKTDMAAGITDNKSGVPGRPSKVSANLRAEEAAYQRDILGKDVPVAPKVDQDAKHDMTNLLQREEARLARIGQHLDKPDELEQKLGEQTTARLNPDSEFASSGGNVKTDMNMRMSGQEKAPPPASAGKASPKAAPAAAAQAAKPTAGTTGTTGQSAKTDMGAVITDRRSHMDELSKTLQSRLKREEESYAREHPAEKRSAAGAGKPSVAGGADRPRASLGGERVLSPSAAPAKKGLRATIYTHEEETSSSEEQPRNACWFMPERVQRMFDTGMERICGPRPKRPYRPPMLEMEVEEDDYDPYANFAATATEHRPAKGRATRSRMGRRPVYPEEDDFEVMFQNEVFIGGDGGPQGMYDDGAGAGYDEGSTYDEQADDAYMDGMMYRGNQGIMYGPAMMQPMMQPMMGQPLMQPMMQPMMAQPMMGQPMMGQMGQALMGQPMMAQPMMQAMPYGFAQQQVAGTMDQYDPTQSLNNQQDHIEVTASGSDTNVVWTNKYEVPIDMGPQRTGSNIRIEQHVRVKTRKEQSSSTESDEVSGMKTAAVQTKRSGPVSTTAQTDTPLSDSKGVSARADTDDAATQRNRQPERGVDTQTYGTSPYVMGAGMPFMNPFMNPFMMSAMGMAPPPVPQQPLAPQTGSPPPPSSPPCEECAQLKSCCDEVPFEEIKRNIQEDIVNIKRENINVKISEEDAKIIVARPDSPYKLVYLIPQRAEVVKEEKSSQTGQEDKNKQDPGSKKPKEKGEGGEGGEQVIMASIKTKECQVNGKRVRTTKAVRITQSDDEKSAAEANEEEESSSSDNARSRSKRRSRSKKRAKRSRSDGAYPRSLTISLGRTSSTTDRSRHLSRSRSPSAAPPPSDASTHPRSPKRWQVVAHRESSISTSNGSFAAASSNVEIASVNARPSRAQNKHVLRENEPPKMKGSGYRPFPSSVTNIVRDRYERPEVKPKVNRVFVERVYPERPGGPRMSPRREVEGEAHSPRSERGGRASPPQRRDDRPAGGLVCKPPKSVSSVFQAAAEGRYHGAGRSMSYLDAERIAKQIAQQIAPQIIAARQKEPMSQRSGQASALQGMIQAAQQKPQPQQHARHEPTPRYESLYPNSSRYAAKSQLSLERISSAQGRTTDFKISRFDQAGAAHSLSQSSPQRYHASDYPRPLSQAKRSATMSSVNRDRGRPGPQQPPRAGYATASGHGSPPRFILPVQVQLTGKASGAGVSSSAYAPGARIPVHGDLYPETTRSKMMHQQEQQSSLQLGRNGIEPDLSSPPHMSGPVTCHADKKRAFYKRAYRLRIPSHEKQVLTYALVALVALISIILVINTLGKRRPSAY</sequence>
<evidence type="ECO:0000313" key="3">
    <source>
        <dbReference type="EMBL" id="KAH9376560.1"/>
    </source>
</evidence>
<comment type="caution">
    <text evidence="3">The sequence shown here is derived from an EMBL/GenBank/DDBJ whole genome shotgun (WGS) entry which is preliminary data.</text>
</comment>
<feature type="region of interest" description="Disordered" evidence="1">
    <location>
        <begin position="646"/>
        <end position="669"/>
    </location>
</feature>
<feature type="compositionally biased region" description="Basic and acidic residues" evidence="1">
    <location>
        <begin position="987"/>
        <end position="1016"/>
    </location>
</feature>
<organism evidence="3 4">
    <name type="scientific">Haemaphysalis longicornis</name>
    <name type="common">Bush tick</name>
    <dbReference type="NCBI Taxonomy" id="44386"/>
    <lineage>
        <taxon>Eukaryota</taxon>
        <taxon>Metazoa</taxon>
        <taxon>Ecdysozoa</taxon>
        <taxon>Arthropoda</taxon>
        <taxon>Chelicerata</taxon>
        <taxon>Arachnida</taxon>
        <taxon>Acari</taxon>
        <taxon>Parasitiformes</taxon>
        <taxon>Ixodida</taxon>
        <taxon>Ixodoidea</taxon>
        <taxon>Ixodidae</taxon>
        <taxon>Haemaphysalinae</taxon>
        <taxon>Haemaphysalis</taxon>
    </lineage>
</organism>
<feature type="region of interest" description="Disordered" evidence="1">
    <location>
        <begin position="111"/>
        <end position="260"/>
    </location>
</feature>
<dbReference type="VEuPathDB" id="VectorBase:HLOH_052493"/>
<dbReference type="EMBL" id="JABSTR010000008">
    <property type="protein sequence ID" value="KAH9376560.1"/>
    <property type="molecule type" value="Genomic_DNA"/>
</dbReference>
<feature type="compositionally biased region" description="Basic and acidic residues" evidence="1">
    <location>
        <begin position="734"/>
        <end position="763"/>
    </location>
</feature>
<keyword evidence="4" id="KW-1185">Reference proteome</keyword>
<feature type="transmembrane region" description="Helical" evidence="2">
    <location>
        <begin position="1314"/>
        <end position="1335"/>
    </location>
</feature>
<keyword evidence="2" id="KW-1133">Transmembrane helix</keyword>
<feature type="compositionally biased region" description="Low complexity" evidence="1">
    <location>
        <begin position="1091"/>
        <end position="1101"/>
    </location>
</feature>
<protein>
    <submittedName>
        <fullName evidence="3">Uncharacterized protein</fullName>
    </submittedName>
</protein>
<feature type="compositionally biased region" description="Basic and acidic residues" evidence="1">
    <location>
        <begin position="188"/>
        <end position="198"/>
    </location>
</feature>
<accession>A0A9J6GPJ1</accession>
<feature type="region of interest" description="Disordered" evidence="1">
    <location>
        <begin position="523"/>
        <end position="615"/>
    </location>
</feature>
<keyword evidence="2" id="KW-0812">Transmembrane</keyword>